<protein>
    <submittedName>
        <fullName evidence="2">Uncharacterized protein</fullName>
    </submittedName>
</protein>
<reference evidence="2" key="1">
    <citation type="submission" date="2022-11" db="UniProtKB">
        <authorList>
            <consortium name="WormBaseParasite"/>
        </authorList>
    </citation>
    <scope>IDENTIFICATION</scope>
</reference>
<evidence type="ECO:0000313" key="2">
    <source>
        <dbReference type="WBParaSite" id="ES5_v2.g13009.t1"/>
    </source>
</evidence>
<organism evidence="1 2">
    <name type="scientific">Panagrolaimus sp. ES5</name>
    <dbReference type="NCBI Taxonomy" id="591445"/>
    <lineage>
        <taxon>Eukaryota</taxon>
        <taxon>Metazoa</taxon>
        <taxon>Ecdysozoa</taxon>
        <taxon>Nematoda</taxon>
        <taxon>Chromadorea</taxon>
        <taxon>Rhabditida</taxon>
        <taxon>Tylenchina</taxon>
        <taxon>Panagrolaimomorpha</taxon>
        <taxon>Panagrolaimoidea</taxon>
        <taxon>Panagrolaimidae</taxon>
        <taxon>Panagrolaimus</taxon>
    </lineage>
</organism>
<evidence type="ECO:0000313" key="1">
    <source>
        <dbReference type="Proteomes" id="UP000887579"/>
    </source>
</evidence>
<proteinExistence type="predicted"/>
<dbReference type="WBParaSite" id="ES5_v2.g13009.t1">
    <property type="protein sequence ID" value="ES5_v2.g13009.t1"/>
    <property type="gene ID" value="ES5_v2.g13009"/>
</dbReference>
<sequence length="94" mass="11158">MNVLETVYKKLKKKYIKKVSLFKNFSHFCWMHLLWSNSGLVTSKTSEKLSTKRFQFGFNIFRSSIKKCFNLGTFFSGCKRHIKFNSLNLSNELF</sequence>
<name>A0AC34F7N9_9BILA</name>
<accession>A0AC34F7N9</accession>
<dbReference type="Proteomes" id="UP000887579">
    <property type="component" value="Unplaced"/>
</dbReference>